<dbReference type="Gene3D" id="3.40.50.880">
    <property type="match status" value="1"/>
</dbReference>
<evidence type="ECO:0000256" key="3">
    <source>
        <dbReference type="ARBA" id="ARBA00022801"/>
    </source>
</evidence>
<dbReference type="EMBL" id="JBHRWW010000011">
    <property type="protein sequence ID" value="MFC3689631.1"/>
    <property type="molecule type" value="Genomic_DNA"/>
</dbReference>
<dbReference type="Pfam" id="PF03575">
    <property type="entry name" value="Peptidase_S51"/>
    <property type="match status" value="1"/>
</dbReference>
<sequence length="236" mass="24450">MSWGEPGQPGPVALVGSGEYLPVMHEVEAALLAGRAPRFVQLATAAAPEGQRSLARWHQLGREAAERLGVEQVVVPVVDRVSADDEALASLVAGAGLVYLSGGNPRFLADTLRGTAVWAAIEREWRGGAALAGCSAGAMAMGGAVPDVRHPLSGPVEGLGVVPHLSVVPHFDAFGARLLGAFAGHQLPDGVRLVGVDERTALVGGPHRWEVAGRSSAWLLDDDGRHEQPPGSVVTL</sequence>
<comment type="similarity">
    <text evidence="1">Belongs to the peptidase S51 family.</text>
</comment>
<proteinExistence type="inferred from homology"/>
<dbReference type="InterPro" id="IPR029062">
    <property type="entry name" value="Class_I_gatase-like"/>
</dbReference>
<keyword evidence="6" id="KW-1185">Reference proteome</keyword>
<dbReference type="RefSeq" id="WP_340291269.1">
    <property type="nucleotide sequence ID" value="NZ_JBBEOI010000035.1"/>
</dbReference>
<keyword evidence="2" id="KW-0645">Protease</keyword>
<evidence type="ECO:0000313" key="5">
    <source>
        <dbReference type="EMBL" id="MFC3689631.1"/>
    </source>
</evidence>
<name>A0ABV7WKU4_9MICO</name>
<evidence type="ECO:0000313" key="6">
    <source>
        <dbReference type="Proteomes" id="UP001595685"/>
    </source>
</evidence>
<accession>A0ABV7WKU4</accession>
<reference evidence="6" key="1">
    <citation type="journal article" date="2019" name="Int. J. Syst. Evol. Microbiol.">
        <title>The Global Catalogue of Microorganisms (GCM) 10K type strain sequencing project: providing services to taxonomists for standard genome sequencing and annotation.</title>
        <authorList>
            <consortium name="The Broad Institute Genomics Platform"/>
            <consortium name="The Broad Institute Genome Sequencing Center for Infectious Disease"/>
            <person name="Wu L."/>
            <person name="Ma J."/>
        </authorList>
    </citation>
    <scope>NUCLEOTIDE SEQUENCE [LARGE SCALE GENOMIC DNA]</scope>
    <source>
        <strain evidence="6">NCAIM B.02333</strain>
    </source>
</reference>
<dbReference type="SUPFAM" id="SSF52317">
    <property type="entry name" value="Class I glutamine amidotransferase-like"/>
    <property type="match status" value="1"/>
</dbReference>
<keyword evidence="4" id="KW-0720">Serine protease</keyword>
<evidence type="ECO:0000256" key="1">
    <source>
        <dbReference type="ARBA" id="ARBA00006534"/>
    </source>
</evidence>
<dbReference type="PANTHER" id="PTHR36175:SF1">
    <property type="entry name" value="CYANOPHYCINASE"/>
    <property type="match status" value="1"/>
</dbReference>
<comment type="caution">
    <text evidence="5">The sequence shown here is derived from an EMBL/GenBank/DDBJ whole genome shotgun (WGS) entry which is preliminary data.</text>
</comment>
<evidence type="ECO:0000256" key="4">
    <source>
        <dbReference type="ARBA" id="ARBA00022825"/>
    </source>
</evidence>
<protein>
    <submittedName>
        <fullName evidence="5">Type 1 glutamine amidotransferase-like domain-containing protein</fullName>
    </submittedName>
</protein>
<organism evidence="5 6">
    <name type="scientific">Aquipuribacter hungaricus</name>
    <dbReference type="NCBI Taxonomy" id="545624"/>
    <lineage>
        <taxon>Bacteria</taxon>
        <taxon>Bacillati</taxon>
        <taxon>Actinomycetota</taxon>
        <taxon>Actinomycetes</taxon>
        <taxon>Micrococcales</taxon>
        <taxon>Intrasporangiaceae</taxon>
        <taxon>Aquipuribacter</taxon>
    </lineage>
</organism>
<dbReference type="Proteomes" id="UP001595685">
    <property type="component" value="Unassembled WGS sequence"/>
</dbReference>
<dbReference type="PANTHER" id="PTHR36175">
    <property type="entry name" value="CYANOPHYCINASE"/>
    <property type="match status" value="1"/>
</dbReference>
<gene>
    <name evidence="5" type="ORF">ACFOLH_14880</name>
</gene>
<keyword evidence="3" id="KW-0378">Hydrolase</keyword>
<evidence type="ECO:0000256" key="2">
    <source>
        <dbReference type="ARBA" id="ARBA00022670"/>
    </source>
</evidence>
<dbReference type="InterPro" id="IPR005320">
    <property type="entry name" value="Peptidase_S51"/>
</dbReference>